<keyword evidence="3" id="KW-1185">Reference proteome</keyword>
<dbReference type="AlphaFoldDB" id="A0A7J7FPR8"/>
<dbReference type="GO" id="GO:0000124">
    <property type="term" value="C:SAGA complex"/>
    <property type="evidence" value="ECO:0007669"/>
    <property type="project" value="InterPro"/>
</dbReference>
<dbReference type="GO" id="GO:0003713">
    <property type="term" value="F:transcription coactivator activity"/>
    <property type="evidence" value="ECO:0007669"/>
    <property type="project" value="InterPro"/>
</dbReference>
<evidence type="ECO:0000256" key="1">
    <source>
        <dbReference type="SAM" id="MobiDB-lite"/>
    </source>
</evidence>
<feature type="region of interest" description="Disordered" evidence="1">
    <location>
        <begin position="150"/>
        <end position="179"/>
    </location>
</feature>
<sequence>MCSILIPRSLACGQNRLCRSLLRAKLIECGWKDQLKAHCKEVIKEKGLEHVTVDDLVAEITPKGRALVPDSLSGNEVRVPSADAAILARKDPEGSTSGPFAILLPTLTRVRFFIPVKPPPLWKIKPNTDPLKDPQLRCNLAIGWGLEREPASHPTPAASWEDPALKPKPRWAGSRDASHITGTATQIKKNKTLNLTCLASFPVTQDSEDV</sequence>
<evidence type="ECO:0000313" key="3">
    <source>
        <dbReference type="Proteomes" id="UP000551758"/>
    </source>
</evidence>
<reference evidence="2 3" key="1">
    <citation type="journal article" date="2020" name="Mol. Biol. Evol.">
        <title>Interspecific Gene Flow and the Evolution of Specialization in Black and White Rhinoceros.</title>
        <authorList>
            <person name="Moodley Y."/>
            <person name="Westbury M.V."/>
            <person name="Russo I.M."/>
            <person name="Gopalakrishnan S."/>
            <person name="Rakotoarivelo A."/>
            <person name="Olsen R.A."/>
            <person name="Prost S."/>
            <person name="Tunstall T."/>
            <person name="Ryder O.A."/>
            <person name="Dalen L."/>
            <person name="Bruford M.W."/>
        </authorList>
    </citation>
    <scope>NUCLEOTIDE SEQUENCE [LARGE SCALE GENOMIC DNA]</scope>
    <source>
        <strain evidence="2">SBR-YM</strain>
        <tissue evidence="2">Skin</tissue>
    </source>
</reference>
<accession>A0A7J7FPR8</accession>
<dbReference type="Gene3D" id="1.10.246.140">
    <property type="match status" value="1"/>
</dbReference>
<dbReference type="GO" id="GO:0006406">
    <property type="term" value="P:mRNA export from nucleus"/>
    <property type="evidence" value="ECO:0007669"/>
    <property type="project" value="InterPro"/>
</dbReference>
<dbReference type="PANTHER" id="PTHR12514">
    <property type="entry name" value="ENHANCER OF YELLOW 2 TRANSCRIPTION FACTOR"/>
    <property type="match status" value="1"/>
</dbReference>
<evidence type="ECO:0008006" key="4">
    <source>
        <dbReference type="Google" id="ProtNLM"/>
    </source>
</evidence>
<dbReference type="Proteomes" id="UP000551758">
    <property type="component" value="Unassembled WGS sequence"/>
</dbReference>
<dbReference type="Pfam" id="PF10163">
    <property type="entry name" value="EnY2"/>
    <property type="match status" value="1"/>
</dbReference>
<proteinExistence type="predicted"/>
<dbReference type="GO" id="GO:0005643">
    <property type="term" value="C:nuclear pore"/>
    <property type="evidence" value="ECO:0007669"/>
    <property type="project" value="InterPro"/>
</dbReference>
<gene>
    <name evidence="2" type="ORF">HPG69_002502</name>
</gene>
<dbReference type="EMBL" id="JACDTQ010000017">
    <property type="protein sequence ID" value="KAF5929778.1"/>
    <property type="molecule type" value="Genomic_DNA"/>
</dbReference>
<dbReference type="InterPro" id="IPR038212">
    <property type="entry name" value="TF_EnY2_sf"/>
</dbReference>
<evidence type="ECO:0000313" key="2">
    <source>
        <dbReference type="EMBL" id="KAF5929778.1"/>
    </source>
</evidence>
<dbReference type="InterPro" id="IPR018783">
    <property type="entry name" value="TF_ENY2"/>
</dbReference>
<protein>
    <recommendedName>
        <fullName evidence="4">Enhancer of yellow 2 transcription factor homolog</fullName>
    </recommendedName>
</protein>
<organism evidence="2 3">
    <name type="scientific">Diceros bicornis minor</name>
    <name type="common">South-central black rhinoceros</name>
    <dbReference type="NCBI Taxonomy" id="77932"/>
    <lineage>
        <taxon>Eukaryota</taxon>
        <taxon>Metazoa</taxon>
        <taxon>Chordata</taxon>
        <taxon>Craniata</taxon>
        <taxon>Vertebrata</taxon>
        <taxon>Euteleostomi</taxon>
        <taxon>Mammalia</taxon>
        <taxon>Eutheria</taxon>
        <taxon>Laurasiatheria</taxon>
        <taxon>Perissodactyla</taxon>
        <taxon>Rhinocerotidae</taxon>
        <taxon>Diceros</taxon>
    </lineage>
</organism>
<name>A0A7J7FPR8_DICBM</name>
<comment type="caution">
    <text evidence="2">The sequence shown here is derived from an EMBL/GenBank/DDBJ whole genome shotgun (WGS) entry which is preliminary data.</text>
</comment>